<proteinExistence type="inferred from homology"/>
<evidence type="ECO:0000313" key="9">
    <source>
        <dbReference type="EMBL" id="CAI9103944.1"/>
    </source>
</evidence>
<gene>
    <name evidence="9" type="ORF">OLC1_LOCUS12982</name>
</gene>
<feature type="transmembrane region" description="Helical" evidence="7">
    <location>
        <begin position="192"/>
        <end position="211"/>
    </location>
</feature>
<evidence type="ECO:0000259" key="8">
    <source>
        <dbReference type="Pfam" id="PF00892"/>
    </source>
</evidence>
<feature type="transmembrane region" description="Helical" evidence="7">
    <location>
        <begin position="78"/>
        <end position="97"/>
    </location>
</feature>
<evidence type="ECO:0000256" key="1">
    <source>
        <dbReference type="ARBA" id="ARBA00004141"/>
    </source>
</evidence>
<protein>
    <submittedName>
        <fullName evidence="9">OLC1v1002541C1</fullName>
    </submittedName>
</protein>
<dbReference type="Pfam" id="PF00892">
    <property type="entry name" value="EamA"/>
    <property type="match status" value="2"/>
</dbReference>
<evidence type="ECO:0000256" key="4">
    <source>
        <dbReference type="ARBA" id="ARBA00022989"/>
    </source>
</evidence>
<keyword evidence="10" id="KW-1185">Reference proteome</keyword>
<dbReference type="PANTHER" id="PTHR31218">
    <property type="entry name" value="WAT1-RELATED PROTEIN"/>
    <property type="match status" value="1"/>
</dbReference>
<dbReference type="AlphaFoldDB" id="A0AAV1DAC3"/>
<feature type="transmembrane region" description="Helical" evidence="7">
    <location>
        <begin position="288"/>
        <end position="309"/>
    </location>
</feature>
<feature type="transmembrane region" description="Helical" evidence="7">
    <location>
        <begin position="262"/>
        <end position="281"/>
    </location>
</feature>
<dbReference type="InterPro" id="IPR037185">
    <property type="entry name" value="EmrE-like"/>
</dbReference>
<evidence type="ECO:0000256" key="2">
    <source>
        <dbReference type="ARBA" id="ARBA00007635"/>
    </source>
</evidence>
<dbReference type="Proteomes" id="UP001161247">
    <property type="component" value="Chromosome 4"/>
</dbReference>
<feature type="domain" description="EamA" evidence="8">
    <location>
        <begin position="193"/>
        <end position="332"/>
    </location>
</feature>
<reference evidence="9" key="1">
    <citation type="submission" date="2023-03" db="EMBL/GenBank/DDBJ databases">
        <authorList>
            <person name="Julca I."/>
        </authorList>
    </citation>
    <scope>NUCLEOTIDE SEQUENCE</scope>
</reference>
<dbReference type="InterPro" id="IPR000620">
    <property type="entry name" value="EamA_dom"/>
</dbReference>
<evidence type="ECO:0000256" key="3">
    <source>
        <dbReference type="ARBA" id="ARBA00022692"/>
    </source>
</evidence>
<accession>A0AAV1DAC3</accession>
<keyword evidence="4 7" id="KW-1133">Transmembrane helix</keyword>
<dbReference type="SUPFAM" id="SSF103481">
    <property type="entry name" value="Multidrug resistance efflux transporter EmrE"/>
    <property type="match status" value="2"/>
</dbReference>
<dbReference type="EMBL" id="OX459121">
    <property type="protein sequence ID" value="CAI9103944.1"/>
    <property type="molecule type" value="Genomic_DNA"/>
</dbReference>
<comment type="similarity">
    <text evidence="2">Belongs to the drug/metabolite transporter (DMT) superfamily. Plant drug/metabolite exporter (P-DME) (TC 2.A.7.4) family.</text>
</comment>
<feature type="transmembrane region" description="Helical" evidence="7">
    <location>
        <begin position="315"/>
        <end position="334"/>
    </location>
</feature>
<feature type="transmembrane region" description="Helical" evidence="7">
    <location>
        <begin position="141"/>
        <end position="159"/>
    </location>
</feature>
<feature type="transmembrane region" description="Helical" evidence="7">
    <location>
        <begin position="16"/>
        <end position="36"/>
    </location>
</feature>
<feature type="transmembrane region" description="Helical" evidence="7">
    <location>
        <begin position="223"/>
        <end position="242"/>
    </location>
</feature>
<feature type="domain" description="EamA" evidence="8">
    <location>
        <begin position="16"/>
        <end position="157"/>
    </location>
</feature>
<name>A0AAV1DAC3_OLDCO</name>
<comment type="subcellular location">
    <subcellularLocation>
        <location evidence="1">Membrane</location>
        <topology evidence="1">Multi-pass membrane protein</topology>
    </subcellularLocation>
</comment>
<feature type="transmembrane region" description="Helical" evidence="7">
    <location>
        <begin position="48"/>
        <end position="66"/>
    </location>
</feature>
<organism evidence="9 10">
    <name type="scientific">Oldenlandia corymbosa var. corymbosa</name>
    <dbReference type="NCBI Taxonomy" id="529605"/>
    <lineage>
        <taxon>Eukaryota</taxon>
        <taxon>Viridiplantae</taxon>
        <taxon>Streptophyta</taxon>
        <taxon>Embryophyta</taxon>
        <taxon>Tracheophyta</taxon>
        <taxon>Spermatophyta</taxon>
        <taxon>Magnoliopsida</taxon>
        <taxon>eudicotyledons</taxon>
        <taxon>Gunneridae</taxon>
        <taxon>Pentapetalae</taxon>
        <taxon>asterids</taxon>
        <taxon>lamiids</taxon>
        <taxon>Gentianales</taxon>
        <taxon>Rubiaceae</taxon>
        <taxon>Rubioideae</taxon>
        <taxon>Spermacoceae</taxon>
        <taxon>Hedyotis-Oldenlandia complex</taxon>
        <taxon>Oldenlandia</taxon>
    </lineage>
</organism>
<keyword evidence="5 7" id="KW-0472">Membrane</keyword>
<evidence type="ECO:0000256" key="5">
    <source>
        <dbReference type="ARBA" id="ARBA00023136"/>
    </source>
</evidence>
<evidence type="ECO:0000313" key="10">
    <source>
        <dbReference type="Proteomes" id="UP001161247"/>
    </source>
</evidence>
<dbReference type="GO" id="GO:0016020">
    <property type="term" value="C:membrane"/>
    <property type="evidence" value="ECO:0007669"/>
    <property type="project" value="UniProtKB-SubCell"/>
</dbReference>
<feature type="transmembrane region" description="Helical" evidence="7">
    <location>
        <begin position="109"/>
        <end position="129"/>
    </location>
</feature>
<feature type="region of interest" description="Disordered" evidence="6">
    <location>
        <begin position="382"/>
        <end position="417"/>
    </location>
</feature>
<keyword evidence="3 7" id="KW-0812">Transmembrane</keyword>
<evidence type="ECO:0000256" key="7">
    <source>
        <dbReference type="SAM" id="Phobius"/>
    </source>
</evidence>
<sequence>MITVGRICNIIHGLKPVLLMVVVQVALAGVNVFYKLASNDGMSVRVMVAYRFLFASAAVVPLALYFERSTRPKLTWMVLIQAFICALFGGSLAQNLYGQSLVMTSATFASATTNLIPAMTFTMAIFFGLERFDLKSTAGKAKVIGTLICMGGAMLLTFYKGVEIKLWSTHQGGLQGTRGHSATRHHNPSDHIMGPLLAIASCFSCSFGLIFQAKMSKRYPCHYSSTALICLMGSVQAVVFALCFEQNHWEKWRLGFDIRLLAVAYSGMVGSGLMVVLTMWCVRMRGPLFVSVFSPLMLVLVAIAGSLFLDEQLHLGSVLGALVIVCGLYSVLWGNSKEMKRITRLVPSLEKSDEQQELEMAMTENEKDAKSCNVMAIGVAPNFLPSPRVDDASDDDEEQGNGDKYLEEGLPISKGRA</sequence>
<evidence type="ECO:0000256" key="6">
    <source>
        <dbReference type="SAM" id="MobiDB-lite"/>
    </source>
</evidence>
<dbReference type="GO" id="GO:0022857">
    <property type="term" value="F:transmembrane transporter activity"/>
    <property type="evidence" value="ECO:0007669"/>
    <property type="project" value="InterPro"/>
</dbReference>
<dbReference type="InterPro" id="IPR030184">
    <property type="entry name" value="WAT1-related"/>
</dbReference>